<evidence type="ECO:0000313" key="4">
    <source>
        <dbReference type="Proteomes" id="UP000000673"/>
    </source>
</evidence>
<name>W5JM62_ANODA</name>
<dbReference type="OMA" id="ASREMSN"/>
<protein>
    <submittedName>
        <fullName evidence="2 3">Uncharacterized protein</fullName>
    </submittedName>
</protein>
<organism evidence="2">
    <name type="scientific">Anopheles darlingi</name>
    <name type="common">Mosquito</name>
    <dbReference type="NCBI Taxonomy" id="43151"/>
    <lineage>
        <taxon>Eukaryota</taxon>
        <taxon>Metazoa</taxon>
        <taxon>Ecdysozoa</taxon>
        <taxon>Arthropoda</taxon>
        <taxon>Hexapoda</taxon>
        <taxon>Insecta</taxon>
        <taxon>Pterygota</taxon>
        <taxon>Neoptera</taxon>
        <taxon>Endopterygota</taxon>
        <taxon>Diptera</taxon>
        <taxon>Nematocera</taxon>
        <taxon>Culicoidea</taxon>
        <taxon>Culicidae</taxon>
        <taxon>Anophelinae</taxon>
        <taxon>Anopheles</taxon>
    </lineage>
</organism>
<dbReference type="AlphaFoldDB" id="W5JM62"/>
<feature type="compositionally biased region" description="Basic residues" evidence="1">
    <location>
        <begin position="122"/>
        <end position="139"/>
    </location>
</feature>
<evidence type="ECO:0000313" key="2">
    <source>
        <dbReference type="EMBL" id="ETN63985.1"/>
    </source>
</evidence>
<dbReference type="EMBL" id="ADMH02001133">
    <property type="protein sequence ID" value="ETN63985.1"/>
    <property type="molecule type" value="Genomic_DNA"/>
</dbReference>
<dbReference type="EnsemblMetazoa" id="ADAC004272-RA">
    <property type="protein sequence ID" value="ADAC004272-PA"/>
    <property type="gene ID" value="ADAC004272"/>
</dbReference>
<reference evidence="3" key="4">
    <citation type="submission" date="2015-06" db="UniProtKB">
        <authorList>
            <consortium name="EnsemblMetazoa"/>
        </authorList>
    </citation>
    <scope>IDENTIFICATION</scope>
</reference>
<evidence type="ECO:0000313" key="3">
    <source>
        <dbReference type="EnsemblMetazoa" id="ADAC004272-PA"/>
    </source>
</evidence>
<feature type="compositionally biased region" description="Polar residues" evidence="1">
    <location>
        <begin position="60"/>
        <end position="76"/>
    </location>
</feature>
<sequence>MAQFVTHIQPTLIEASQGHMPGHHHQVGISHSSHLPHSGHNMPSPPTAHHGHGHGHIHGQSSLVHSASREISNSKGSSQHKPPHHLPLSPKTDDHQSHHPQPHYQHVEGYYQHMPIQYYQHHQHHSGHHGHSHGQHHSSYRPPRPTMFDNGGAVVTRCGGRLYPSSKPAPAVGVSRYGIVLQPLQLCSRVGHHQDRKAVSGDKWTP</sequence>
<dbReference type="VEuPathDB" id="VectorBase:ADAC004272"/>
<gene>
    <name evidence="2" type="ORF">AND_004272</name>
</gene>
<dbReference type="eggNOG" id="ENOG502TD2W">
    <property type="taxonomic scope" value="Eukaryota"/>
</dbReference>
<proteinExistence type="predicted"/>
<feature type="region of interest" description="Disordered" evidence="1">
    <location>
        <begin position="122"/>
        <end position="141"/>
    </location>
</feature>
<dbReference type="HOGENOM" id="CLU_1332918_0_0_1"/>
<keyword evidence="4" id="KW-1185">Reference proteome</keyword>
<accession>W5JM62</accession>
<feature type="region of interest" description="Disordered" evidence="1">
    <location>
        <begin position="18"/>
        <end position="103"/>
    </location>
</feature>
<reference evidence="2" key="3">
    <citation type="journal article" date="2013" name="Nucleic Acids Res.">
        <title>The genome of Anopheles darlingi, the main neotropical malaria vector.</title>
        <authorList>
            <person name="Marinotti O."/>
            <person name="Cerqueira G.C."/>
            <person name="de Almeida L.G."/>
            <person name="Ferro M.I."/>
            <person name="Loreto E.L."/>
            <person name="Zaha A."/>
            <person name="Teixeira S.M."/>
            <person name="Wespiser A.R."/>
            <person name="Almeida E Silva A."/>
            <person name="Schlindwein A.D."/>
            <person name="Pacheco A.C."/>
            <person name="Silva A.L."/>
            <person name="Graveley B.R."/>
            <person name="Walenz B.P."/>
            <person name="Lima Bde A."/>
            <person name="Ribeiro C.A."/>
            <person name="Nunes-Silva C.G."/>
            <person name="de Carvalho C.R."/>
            <person name="Soares C.M."/>
            <person name="de Menezes C.B."/>
            <person name="Matiolli C."/>
            <person name="Caffrey D."/>
            <person name="Araujo D.A."/>
            <person name="de Oliveira D.M."/>
            <person name="Golenbock D."/>
            <person name="Grisard E.C."/>
            <person name="Fantinatti-Garboggini F."/>
            <person name="de Carvalho F.M."/>
            <person name="Barcellos F.G."/>
            <person name="Prosdocimi F."/>
            <person name="May G."/>
            <person name="Azevedo Junior G.M."/>
            <person name="Guimaraes G.M."/>
            <person name="Goldman G.H."/>
            <person name="Padilha I.Q."/>
            <person name="Batista Jda S."/>
            <person name="Ferro J.A."/>
            <person name="Ribeiro J.M."/>
            <person name="Fietto J.L."/>
            <person name="Dabbas K.M."/>
            <person name="Cerdeira L."/>
            <person name="Agnez-Lima L.F."/>
            <person name="Brocchi M."/>
            <person name="de Carvalho M.O."/>
            <person name="Teixeira Mde M."/>
            <person name="Diniz Maia Mde M."/>
            <person name="Goldman M.H."/>
            <person name="Cruz Schneider M.P."/>
            <person name="Felipe M.S."/>
            <person name="Hungria M."/>
            <person name="Nicolas M.F."/>
            <person name="Pereira M."/>
            <person name="Montes M.A."/>
            <person name="Cantao M.E."/>
            <person name="Vincentz M."/>
            <person name="Rafael M.S."/>
            <person name="Silverman N."/>
            <person name="Stoco P.H."/>
            <person name="Souza R.C."/>
            <person name="Vicentini R."/>
            <person name="Gazzinelli R.T."/>
            <person name="Neves Rde O."/>
            <person name="Silva R."/>
            <person name="Astolfi-Filho S."/>
            <person name="Maciel T.E."/>
            <person name="Urmenyi T.P."/>
            <person name="Tadei W.P."/>
            <person name="Camargo E.P."/>
            <person name="de Vasconcelos A.T."/>
        </authorList>
    </citation>
    <scope>NUCLEOTIDE SEQUENCE</scope>
</reference>
<evidence type="ECO:0000256" key="1">
    <source>
        <dbReference type="SAM" id="MobiDB-lite"/>
    </source>
</evidence>
<reference evidence="2 4" key="1">
    <citation type="journal article" date="2010" name="BMC Genomics">
        <title>Combination of measures distinguishes pre-miRNAs from other stem-loops in the genome of the newly sequenced Anopheles darlingi.</title>
        <authorList>
            <person name="Mendes N.D."/>
            <person name="Freitas A.T."/>
            <person name="Vasconcelos A.T."/>
            <person name="Sagot M.F."/>
        </authorList>
    </citation>
    <scope>NUCLEOTIDE SEQUENCE</scope>
</reference>
<dbReference type="Proteomes" id="UP000000673">
    <property type="component" value="Unassembled WGS sequence"/>
</dbReference>
<reference evidence="2" key="2">
    <citation type="submission" date="2010-05" db="EMBL/GenBank/DDBJ databases">
        <authorList>
            <person name="Almeida L.G."/>
            <person name="Nicolas M.F."/>
            <person name="Souza R.C."/>
            <person name="Vasconcelos A.T.R."/>
        </authorList>
    </citation>
    <scope>NUCLEOTIDE SEQUENCE</scope>
</reference>